<comment type="caution">
    <text evidence="1">The sequence shown here is derived from an EMBL/GenBank/DDBJ whole genome shotgun (WGS) entry which is preliminary data.</text>
</comment>
<organism evidence="1 2">
    <name type="scientific">Eggerthella lenta</name>
    <name type="common">Eubacterium lentum</name>
    <dbReference type="NCBI Taxonomy" id="84112"/>
    <lineage>
        <taxon>Bacteria</taxon>
        <taxon>Bacillati</taxon>
        <taxon>Actinomycetota</taxon>
        <taxon>Coriobacteriia</taxon>
        <taxon>Eggerthellales</taxon>
        <taxon>Eggerthellaceae</taxon>
        <taxon>Eggerthella</taxon>
    </lineage>
</organism>
<dbReference type="EMBL" id="PPTY01000005">
    <property type="protein sequence ID" value="RDB87238.1"/>
    <property type="molecule type" value="Genomic_DNA"/>
</dbReference>
<dbReference type="AlphaFoldDB" id="A0A369NC03"/>
<protein>
    <submittedName>
        <fullName evidence="1">Uncharacterized protein</fullName>
    </submittedName>
</protein>
<dbReference type="RefSeq" id="WP_035585847.1">
    <property type="nucleotide sequence ID" value="NZ_JADMOT010000002.1"/>
</dbReference>
<evidence type="ECO:0000313" key="1">
    <source>
        <dbReference type="EMBL" id="RDB87238.1"/>
    </source>
</evidence>
<gene>
    <name evidence="1" type="ORF">C1871_05215</name>
</gene>
<dbReference type="Proteomes" id="UP000253857">
    <property type="component" value="Unassembled WGS sequence"/>
</dbReference>
<sequence>MDSLVDDNFSEIRKTFTDPLYNAMGLHVDMGASFHDYGTRDDYGIGCCATLDGVTHYAKAWPIEDHDSRWGACMGSFTFDESLAGNGVDYVSPDSLAKIMGDYGYHDSRSFLDCNLDVWSDELVGILGYEAFGSSQSEALVLSPLADKESVLQLFYTFSEKADGLISDELFNTLYWEMEAEERFAHARPIEAVDIDFDRARDIASSCLHRQIELKDDISFRLALDILPKLNWDGPSIAIDALNYLADTQEFGIEALRSHATELFGSCQASVALDQAGYIIYSYSEPDAVTKMDDIFYPSIYSLPDSGDLIGSCIDALYDPYIPEVEEAMKDVRERRKNPMARYGSTPLDAVNVTVTPALIFFKNDPSVSQRVYFCDKCSSDLNIGEKIFSCGYTADELRGMIGKKTDENFVVVAVDDPFKVRATYLNLTQKIPSPAEIAASAKKAAGAKVSAGVDGGGKRI</sequence>
<reference evidence="1 2" key="1">
    <citation type="journal article" date="2018" name="Elife">
        <title>Discovery and characterization of a prevalent human gut bacterial enzyme sufficient for the inactivation of a family of plant toxins.</title>
        <authorList>
            <person name="Koppel N."/>
            <person name="Bisanz J.E."/>
            <person name="Pandelia M.E."/>
            <person name="Turnbaugh P.J."/>
            <person name="Balskus E.P."/>
        </authorList>
    </citation>
    <scope>NUCLEOTIDE SEQUENCE [LARGE SCALE GENOMIC DNA]</scope>
    <source>
        <strain evidence="1 2">FAA1-1-60AUCSF</strain>
    </source>
</reference>
<name>A0A369NC03_EGGLN</name>
<accession>A0A369NC03</accession>
<evidence type="ECO:0000313" key="2">
    <source>
        <dbReference type="Proteomes" id="UP000253857"/>
    </source>
</evidence>
<proteinExistence type="predicted"/>